<evidence type="ECO:0008006" key="4">
    <source>
        <dbReference type="Google" id="ProtNLM"/>
    </source>
</evidence>
<evidence type="ECO:0000256" key="1">
    <source>
        <dbReference type="SAM" id="Phobius"/>
    </source>
</evidence>
<dbReference type="EMBL" id="QOVI01000009">
    <property type="protein sequence ID" value="RXG11759.1"/>
    <property type="molecule type" value="Genomic_DNA"/>
</dbReference>
<organism evidence="2 3">
    <name type="scientific">Leeuwenhoekiella aestuarii</name>
    <dbReference type="NCBI Taxonomy" id="2249426"/>
    <lineage>
        <taxon>Bacteria</taxon>
        <taxon>Pseudomonadati</taxon>
        <taxon>Bacteroidota</taxon>
        <taxon>Flavobacteriia</taxon>
        <taxon>Flavobacteriales</taxon>
        <taxon>Flavobacteriaceae</taxon>
        <taxon>Leeuwenhoekiella</taxon>
    </lineage>
</organism>
<keyword evidence="3" id="KW-1185">Reference proteome</keyword>
<evidence type="ECO:0000313" key="3">
    <source>
        <dbReference type="Proteomes" id="UP000289821"/>
    </source>
</evidence>
<dbReference type="Proteomes" id="UP000289821">
    <property type="component" value="Unassembled WGS sequence"/>
</dbReference>
<keyword evidence="1" id="KW-1133">Transmembrane helix</keyword>
<dbReference type="RefSeq" id="WP_128762756.1">
    <property type="nucleotide sequence ID" value="NZ_QOVI01000009.1"/>
</dbReference>
<keyword evidence="1" id="KW-0472">Membrane</keyword>
<dbReference type="OrthoDB" id="1430919at2"/>
<protein>
    <recommendedName>
        <fullName evidence="4">C1q domain-containing protein</fullName>
    </recommendedName>
</protein>
<sequence>MKNVIPYPKIKYLVWIFLVSIISNAQVGIGTTSPSEGSLLDITSTDKGVLIPRVNIEDLSTQAPVTGNLSTSESLMVYNTNTTTGKGFYYWDGTQWVAIGASGENIYTTDGTLQTDRIVSQEDKTLDFEGNIGRNAIALKRTNNVTEVGLSFRNSGDFYDASIFQESGTNTGLTIATGGNQNDPTLLTTAAIFNNDQTTSFSKSIAVFEGDANTSDITGKLYSSNDDGILELNENNTYNHRIAANSTTIFNEKGLDLDLRIESNNETNALFIDGGSDRVGISQGTPQEKLHIGGTNSTIRTDGLSNANNAENVAGDPMPVYVDDNGTMVLQPSLVQTYMPVNEYNFTTGNTVNSSTGAGVNTTLYNTSITLSQNSLVFINYQFSVQLFRNDGSTITDGKPRLFRGWIEVDGDNTRPYGYDTGTYANRPDTNGTYANGFYYLSGSTYVQLTPGTHTINLFGRGFGGNFDFQIIFGGTNFDHFQVVVQR</sequence>
<evidence type="ECO:0000313" key="2">
    <source>
        <dbReference type="EMBL" id="RXG11759.1"/>
    </source>
</evidence>
<name>A0A4Q0NNV3_9FLAO</name>
<reference evidence="2 3" key="1">
    <citation type="submission" date="2018-07" db="EMBL/GenBank/DDBJ databases">
        <title>Leeuwenhoekiella genomics.</title>
        <authorList>
            <person name="Tahon G."/>
            <person name="Willems A."/>
        </authorList>
    </citation>
    <scope>NUCLEOTIDE SEQUENCE [LARGE SCALE GENOMIC DNA]</scope>
    <source>
        <strain evidence="2 3">R-50232</strain>
    </source>
</reference>
<dbReference type="AlphaFoldDB" id="A0A4Q0NNV3"/>
<keyword evidence="1" id="KW-0812">Transmembrane</keyword>
<feature type="transmembrane region" description="Helical" evidence="1">
    <location>
        <begin position="12"/>
        <end position="29"/>
    </location>
</feature>
<accession>A0A4Q0NNV3</accession>
<comment type="caution">
    <text evidence="2">The sequence shown here is derived from an EMBL/GenBank/DDBJ whole genome shotgun (WGS) entry which is preliminary data.</text>
</comment>
<proteinExistence type="predicted"/>
<gene>
    <name evidence="2" type="ORF">DSM04_10985</name>
</gene>